<dbReference type="PANTHER" id="PTHR42887:SF1">
    <property type="entry name" value="BLR3961 PROTEIN"/>
    <property type="match status" value="1"/>
</dbReference>
<evidence type="ECO:0000256" key="2">
    <source>
        <dbReference type="ARBA" id="ARBA00022630"/>
    </source>
</evidence>
<organism evidence="6">
    <name type="scientific">Lentimicrobium saccharophilum</name>
    <dbReference type="NCBI Taxonomy" id="1678841"/>
    <lineage>
        <taxon>Bacteria</taxon>
        <taxon>Pseudomonadati</taxon>
        <taxon>Bacteroidota</taxon>
        <taxon>Bacteroidia</taxon>
        <taxon>Bacteroidales</taxon>
        <taxon>Lentimicrobiaceae</taxon>
        <taxon>Lentimicrobium</taxon>
    </lineage>
</organism>
<gene>
    <name evidence="6" type="ORF">TBC1_1228</name>
</gene>
<dbReference type="InterPro" id="IPR036188">
    <property type="entry name" value="FAD/NAD-bd_sf"/>
</dbReference>
<dbReference type="EMBL" id="DF968183">
    <property type="protein sequence ID" value="GAP44227.1"/>
    <property type="molecule type" value="Genomic_DNA"/>
</dbReference>
<dbReference type="InterPro" id="IPR055178">
    <property type="entry name" value="RsdA/BaiN/AoA(So)-like_dom"/>
</dbReference>
<protein>
    <submittedName>
        <fullName evidence="6">Flavoprotein, HI0933 family</fullName>
    </submittedName>
</protein>
<reference evidence="6" key="1">
    <citation type="journal article" date="2015" name="Genome Announc.">
        <title>Draft Genome Sequence of Bacteroidales Strain TBC1, a Novel Isolate from a Methanogenic Wastewater Treatment System.</title>
        <authorList>
            <person name="Tourlousse D.M."/>
            <person name="Matsuura N."/>
            <person name="Sun L."/>
            <person name="Toyonaga M."/>
            <person name="Kuroda K."/>
            <person name="Ohashi A."/>
            <person name="Cruz R."/>
            <person name="Yamaguchi T."/>
            <person name="Sekiguchi Y."/>
        </authorList>
    </citation>
    <scope>NUCLEOTIDE SEQUENCE [LARGE SCALE GENOMIC DNA]</scope>
    <source>
        <strain evidence="6">TBC1</strain>
    </source>
</reference>
<comment type="cofactor">
    <cofactor evidence="1">
        <name>FAD</name>
        <dbReference type="ChEBI" id="CHEBI:57692"/>
    </cofactor>
</comment>
<dbReference type="PANTHER" id="PTHR42887">
    <property type="entry name" value="OS12G0638800 PROTEIN"/>
    <property type="match status" value="1"/>
</dbReference>
<dbReference type="Gene3D" id="1.10.8.260">
    <property type="entry name" value="HI0933 insert domain-like"/>
    <property type="match status" value="1"/>
</dbReference>
<dbReference type="Gene3D" id="3.50.50.60">
    <property type="entry name" value="FAD/NAD(P)-binding domain"/>
    <property type="match status" value="1"/>
</dbReference>
<dbReference type="SUPFAM" id="SSF160996">
    <property type="entry name" value="HI0933 insert domain-like"/>
    <property type="match status" value="1"/>
</dbReference>
<dbReference type="InterPro" id="IPR004792">
    <property type="entry name" value="BaiN-like"/>
</dbReference>
<keyword evidence="7" id="KW-1185">Reference proteome</keyword>
<dbReference type="InterPro" id="IPR023166">
    <property type="entry name" value="BaiN-like_dom_sf"/>
</dbReference>
<accession>A0A0S7C5B9</accession>
<evidence type="ECO:0000313" key="7">
    <source>
        <dbReference type="Proteomes" id="UP000053091"/>
    </source>
</evidence>
<sequence>MNHQENKPASGGVAIVVGGGPAGLMAAWRLAGHFEVHLFEKEKMVGQKFLLAGKGGLNITSHVEGVKLAEKYSPRGFMDTALNLFGPQQLREWLGQLGIPTYTGSSGKVFPKKGISPAQVLKAIVNSMQQRGVHIHTSHKLTDFDGQMRFAFLNGNKQIEIQADFAVLALGGASWPGTGSDGKWTEIMNRRGITTLPFQPSNCGVNIEWPAQLRQFHEGKPLKNIMMQVQDVKSKGEALITGYGLEGFAVYPLVPEIRKLIASGQSAALRLDLKPTSDRDSLLKRLGNTRPGSRAYARCLKLDAVSLALIKAYTSQEEFLEPALFADALKNLLLPVHSLRGLDEAISSTGGLGLESLNPDFSLKKFPRIFVAGEMTDWDAPTGGFLLQGCFSGGFSAANEIISRCGCQMT</sequence>
<keyword evidence="3" id="KW-0274">FAD</keyword>
<evidence type="ECO:0000256" key="1">
    <source>
        <dbReference type="ARBA" id="ARBA00001974"/>
    </source>
</evidence>
<evidence type="ECO:0000256" key="3">
    <source>
        <dbReference type="ARBA" id="ARBA00022827"/>
    </source>
</evidence>
<dbReference type="InterPro" id="IPR057661">
    <property type="entry name" value="RsdA/BaiN/AoA(So)_Rossmann"/>
</dbReference>
<evidence type="ECO:0000313" key="6">
    <source>
        <dbReference type="EMBL" id="GAP44227.1"/>
    </source>
</evidence>
<dbReference type="InterPro" id="IPR022460">
    <property type="entry name" value="Flavoprotein_PP4765"/>
</dbReference>
<dbReference type="Gene3D" id="2.40.30.10">
    <property type="entry name" value="Translation factors"/>
    <property type="match status" value="1"/>
</dbReference>
<feature type="domain" description="RsdA/BaiN/AoA(So)-like insert" evidence="5">
    <location>
        <begin position="199"/>
        <end position="346"/>
    </location>
</feature>
<evidence type="ECO:0000259" key="5">
    <source>
        <dbReference type="Pfam" id="PF22780"/>
    </source>
</evidence>
<evidence type="ECO:0000259" key="4">
    <source>
        <dbReference type="Pfam" id="PF03486"/>
    </source>
</evidence>
<dbReference type="Pfam" id="PF22780">
    <property type="entry name" value="HI0933_like_1st"/>
    <property type="match status" value="1"/>
</dbReference>
<dbReference type="Proteomes" id="UP000053091">
    <property type="component" value="Unassembled WGS sequence"/>
</dbReference>
<name>A0A0S7C5B9_9BACT</name>
<dbReference type="PATRIC" id="fig|1678841.3.peg.2686"/>
<keyword evidence="2" id="KW-0285">Flavoprotein</keyword>
<proteinExistence type="predicted"/>
<dbReference type="SUPFAM" id="SSF51905">
    <property type="entry name" value="FAD/NAD(P)-binding domain"/>
    <property type="match status" value="1"/>
</dbReference>
<dbReference type="AlphaFoldDB" id="A0A0S7C5B9"/>
<feature type="domain" description="RsdA/BaiN/AoA(So)-like Rossmann fold-like" evidence="4">
    <location>
        <begin position="14"/>
        <end position="399"/>
    </location>
</feature>
<dbReference type="Pfam" id="PF03486">
    <property type="entry name" value="HI0933_like"/>
    <property type="match status" value="1"/>
</dbReference>
<dbReference type="NCBIfam" id="TIGR03862">
    <property type="entry name" value="flavo_PP4765"/>
    <property type="match status" value="1"/>
</dbReference>
<dbReference type="NCBIfam" id="TIGR00275">
    <property type="entry name" value="aminoacetone oxidase family FAD-binding enzyme"/>
    <property type="match status" value="1"/>
</dbReference>